<evidence type="ECO:0000313" key="4">
    <source>
        <dbReference type="Proteomes" id="UP000800235"/>
    </source>
</evidence>
<keyword evidence="4" id="KW-1185">Reference proteome</keyword>
<dbReference type="PRINTS" id="PR00081">
    <property type="entry name" value="GDHRDH"/>
</dbReference>
<dbReference type="GO" id="GO:0016616">
    <property type="term" value="F:oxidoreductase activity, acting on the CH-OH group of donors, NAD or NADP as acceptor"/>
    <property type="evidence" value="ECO:0007669"/>
    <property type="project" value="TreeGrafter"/>
</dbReference>
<accession>A0A9P4NZQ0</accession>
<dbReference type="AlphaFoldDB" id="A0A9P4NZQ0"/>
<dbReference type="PANTHER" id="PTHR42760">
    <property type="entry name" value="SHORT-CHAIN DEHYDROGENASES/REDUCTASES FAMILY MEMBER"/>
    <property type="match status" value="1"/>
</dbReference>
<comment type="caution">
    <text evidence="3">The sequence shown here is derived from an EMBL/GenBank/DDBJ whole genome shotgun (WGS) entry which is preliminary data.</text>
</comment>
<dbReference type="InterPro" id="IPR002347">
    <property type="entry name" value="SDR_fam"/>
</dbReference>
<dbReference type="CDD" id="cd05233">
    <property type="entry name" value="SDR_c"/>
    <property type="match status" value="1"/>
</dbReference>
<keyword evidence="2" id="KW-0521">NADP</keyword>
<name>A0A9P4NZQ0_9PEZI</name>
<dbReference type="PROSITE" id="PS00061">
    <property type="entry name" value="ADH_SHORT"/>
    <property type="match status" value="1"/>
</dbReference>
<proteinExistence type="inferred from homology"/>
<sequence length="271" mass="29037">MSPPGRLHKKVAIVTGSSSGLGRAVALLYAKEGASVVCADLNPSARLNIRDETGKNTHELIAESGGNAIFIKTDVGSAFEMEELIQRTVDEFGRVDIMVNNAGISLEARNPQPVHTTTEETWDTTMRVNAKSVFLGCKYAIAQMLKQTPHKSGDKGWIINISSIYGTVGGKHIPSYSASKAAVSNLTRNISMDYAKENIHCNAICPGHVETAIFAETTQNVIGVEEMNEMYPFKGPGKPEDIAKMAVVLASDDASWMTGACVAVDGGYTAR</sequence>
<comment type="similarity">
    <text evidence="1">Belongs to the short-chain dehydrogenases/reductases (SDR) family.</text>
</comment>
<dbReference type="Gene3D" id="3.40.50.720">
    <property type="entry name" value="NAD(P)-binding Rossmann-like Domain"/>
    <property type="match status" value="1"/>
</dbReference>
<dbReference type="EMBL" id="MU007016">
    <property type="protein sequence ID" value="KAF2434582.1"/>
    <property type="molecule type" value="Genomic_DNA"/>
</dbReference>
<dbReference type="InterPro" id="IPR036291">
    <property type="entry name" value="NAD(P)-bd_dom_sf"/>
</dbReference>
<reference evidence="3" key="1">
    <citation type="journal article" date="2020" name="Stud. Mycol.">
        <title>101 Dothideomycetes genomes: a test case for predicting lifestyles and emergence of pathogens.</title>
        <authorList>
            <person name="Haridas S."/>
            <person name="Albert R."/>
            <person name="Binder M."/>
            <person name="Bloem J."/>
            <person name="Labutti K."/>
            <person name="Salamov A."/>
            <person name="Andreopoulos B."/>
            <person name="Baker S."/>
            <person name="Barry K."/>
            <person name="Bills G."/>
            <person name="Bluhm B."/>
            <person name="Cannon C."/>
            <person name="Castanera R."/>
            <person name="Culley D."/>
            <person name="Daum C."/>
            <person name="Ezra D."/>
            <person name="Gonzalez J."/>
            <person name="Henrissat B."/>
            <person name="Kuo A."/>
            <person name="Liang C."/>
            <person name="Lipzen A."/>
            <person name="Lutzoni F."/>
            <person name="Magnuson J."/>
            <person name="Mondo S."/>
            <person name="Nolan M."/>
            <person name="Ohm R."/>
            <person name="Pangilinan J."/>
            <person name="Park H.-J."/>
            <person name="Ramirez L."/>
            <person name="Alfaro M."/>
            <person name="Sun H."/>
            <person name="Tritt A."/>
            <person name="Yoshinaga Y."/>
            <person name="Zwiers L.-H."/>
            <person name="Turgeon B."/>
            <person name="Goodwin S."/>
            <person name="Spatafora J."/>
            <person name="Crous P."/>
            <person name="Grigoriev I."/>
        </authorList>
    </citation>
    <scope>NUCLEOTIDE SEQUENCE</scope>
    <source>
        <strain evidence="3">CBS 130266</strain>
    </source>
</reference>
<organism evidence="3 4">
    <name type="scientific">Tothia fuscella</name>
    <dbReference type="NCBI Taxonomy" id="1048955"/>
    <lineage>
        <taxon>Eukaryota</taxon>
        <taxon>Fungi</taxon>
        <taxon>Dikarya</taxon>
        <taxon>Ascomycota</taxon>
        <taxon>Pezizomycotina</taxon>
        <taxon>Dothideomycetes</taxon>
        <taxon>Pleosporomycetidae</taxon>
        <taxon>Venturiales</taxon>
        <taxon>Cylindrosympodiaceae</taxon>
        <taxon>Tothia</taxon>
    </lineage>
</organism>
<protein>
    <submittedName>
        <fullName evidence="3">NAD(P)-binding protein</fullName>
    </submittedName>
</protein>
<dbReference type="Proteomes" id="UP000800235">
    <property type="component" value="Unassembled WGS sequence"/>
</dbReference>
<evidence type="ECO:0000256" key="1">
    <source>
        <dbReference type="ARBA" id="ARBA00006484"/>
    </source>
</evidence>
<evidence type="ECO:0000313" key="3">
    <source>
        <dbReference type="EMBL" id="KAF2434582.1"/>
    </source>
</evidence>
<dbReference type="InterPro" id="IPR020904">
    <property type="entry name" value="Sc_DH/Rdtase_CS"/>
</dbReference>
<dbReference type="PRINTS" id="PR00080">
    <property type="entry name" value="SDRFAMILY"/>
</dbReference>
<dbReference type="OrthoDB" id="417891at2759"/>
<gene>
    <name evidence="3" type="ORF">EJ08DRAFT_646527</name>
</gene>
<dbReference type="FunFam" id="3.40.50.720:FF:000620">
    <property type="entry name" value="3-oxoacyl-(Acyl carrier protein) reductase"/>
    <property type="match status" value="1"/>
</dbReference>
<evidence type="ECO:0000256" key="2">
    <source>
        <dbReference type="ARBA" id="ARBA00022857"/>
    </source>
</evidence>
<dbReference type="SUPFAM" id="SSF51735">
    <property type="entry name" value="NAD(P)-binding Rossmann-fold domains"/>
    <property type="match status" value="1"/>
</dbReference>
<dbReference type="NCBIfam" id="NF005559">
    <property type="entry name" value="PRK07231.1"/>
    <property type="match status" value="1"/>
</dbReference>
<dbReference type="Pfam" id="PF13561">
    <property type="entry name" value="adh_short_C2"/>
    <property type="match status" value="1"/>
</dbReference>
<dbReference type="PANTHER" id="PTHR42760:SF124">
    <property type="entry name" value="SHORT-CHAIN DEHYDROGENASE_REDUCTASE"/>
    <property type="match status" value="1"/>
</dbReference>